<dbReference type="PATRIC" id="fig|541229.3.peg.5792"/>
<keyword evidence="1" id="KW-0614">Plasmid</keyword>
<accession>E7CGN2</accession>
<protein>
    <submittedName>
        <fullName evidence="1">Uncharacterized protein</fullName>
    </submittedName>
</protein>
<proteinExistence type="predicted"/>
<dbReference type="EMBL" id="HM037272">
    <property type="protein sequence ID" value="ADU03171.1"/>
    <property type="molecule type" value="Genomic_DNA"/>
</dbReference>
<dbReference type="AlphaFoldDB" id="E7CGN2"/>
<name>E7CGN2_BACTU</name>
<reference evidence="1" key="1">
    <citation type="journal article" date="2010" name="J. Biol. Chem.">
        <title>Genome-wide Screening Reveals the Genetic Determinants of an Antibiotic Insecticide in Bacillus thuringiensis.</title>
        <authorList>
            <person name="Liu X.Y."/>
            <person name="Ruan L.F."/>
            <person name="Hu Z.F."/>
            <person name="Peng D.H."/>
            <person name="Cao S.Y."/>
            <person name="Yu Z.N."/>
            <person name="Liu Y."/>
            <person name="Zheng J.S."/>
            <person name="Sun M."/>
        </authorList>
    </citation>
    <scope>NUCLEOTIDE SEQUENCE</scope>
    <source>
        <strain evidence="1">CT-43</strain>
        <plasmid evidence="1">pBMB0558</plasmid>
    </source>
</reference>
<sequence length="178" mass="20968">MYMFKVERQNVCALAIPMTIAEQVIEYRNQSGMADLEELSTGYEDTGYVVKAKVVRNLKQHIKKGKNNLNTKERMYLLEIFNYLPICGIQLKVEHWNLAYFCICADLEQSLNEKEIENLIEFIELAEGNIFPSEEEEKREKMLYSKIYGEGGEVTEKEEQEYKNLLEKYTNNFYQAIF</sequence>
<organism evidence="1">
    <name type="scientific">Bacillus thuringiensis serovar chinensis CT-43</name>
    <dbReference type="NCBI Taxonomy" id="541229"/>
    <lineage>
        <taxon>Bacteria</taxon>
        <taxon>Bacillati</taxon>
        <taxon>Bacillota</taxon>
        <taxon>Bacilli</taxon>
        <taxon>Bacillales</taxon>
        <taxon>Bacillaceae</taxon>
        <taxon>Bacillus</taxon>
        <taxon>Bacillus cereus group</taxon>
    </lineage>
</organism>
<dbReference type="KEGG" id="btc:CT43_P127092"/>
<geneLocation type="plasmid" evidence="1">
    <name>pBMB0558</name>
</geneLocation>
<gene>
    <name evidence="1" type="ORF">pBMB0558_00545</name>
</gene>
<evidence type="ECO:0000313" key="1">
    <source>
        <dbReference type="EMBL" id="ADU03171.1"/>
    </source>
</evidence>